<feature type="compositionally biased region" description="Polar residues" evidence="1">
    <location>
        <begin position="150"/>
        <end position="159"/>
    </location>
</feature>
<name>A0A839DVJ7_9PSEU</name>
<dbReference type="Proteomes" id="UP000569329">
    <property type="component" value="Unassembled WGS sequence"/>
</dbReference>
<feature type="region of interest" description="Disordered" evidence="1">
    <location>
        <begin position="1"/>
        <end position="78"/>
    </location>
</feature>
<accession>A0A839DVJ7</accession>
<evidence type="ECO:0000256" key="1">
    <source>
        <dbReference type="SAM" id="MobiDB-lite"/>
    </source>
</evidence>
<proteinExistence type="predicted"/>
<dbReference type="AlphaFoldDB" id="A0A839DVJ7"/>
<protein>
    <submittedName>
        <fullName evidence="3">Uncharacterized protein</fullName>
    </submittedName>
</protein>
<gene>
    <name evidence="3" type="ORF">FHX42_002136</name>
</gene>
<keyword evidence="2" id="KW-0472">Membrane</keyword>
<keyword evidence="4" id="KW-1185">Reference proteome</keyword>
<comment type="caution">
    <text evidence="3">The sequence shown here is derived from an EMBL/GenBank/DDBJ whole genome shotgun (WGS) entry which is preliminary data.</text>
</comment>
<feature type="compositionally biased region" description="Low complexity" evidence="1">
    <location>
        <begin position="1"/>
        <end position="51"/>
    </location>
</feature>
<feature type="transmembrane region" description="Helical" evidence="2">
    <location>
        <begin position="117"/>
        <end position="141"/>
    </location>
</feature>
<dbReference type="RefSeq" id="WP_235987165.1">
    <property type="nucleotide sequence ID" value="NZ_JACGWZ010000002.1"/>
</dbReference>
<feature type="region of interest" description="Disordered" evidence="1">
    <location>
        <begin position="147"/>
        <end position="166"/>
    </location>
</feature>
<reference evidence="3 4" key="1">
    <citation type="submission" date="2020-07" db="EMBL/GenBank/DDBJ databases">
        <title>Sequencing the genomes of 1000 actinobacteria strains.</title>
        <authorList>
            <person name="Klenk H.-P."/>
        </authorList>
    </citation>
    <scope>NUCLEOTIDE SEQUENCE [LARGE SCALE GENOMIC DNA]</scope>
    <source>
        <strain evidence="3 4">DSM 45975</strain>
    </source>
</reference>
<organism evidence="3 4">
    <name type="scientific">Halosaccharopolyspora lacisalsi</name>
    <dbReference type="NCBI Taxonomy" id="1000566"/>
    <lineage>
        <taxon>Bacteria</taxon>
        <taxon>Bacillati</taxon>
        <taxon>Actinomycetota</taxon>
        <taxon>Actinomycetes</taxon>
        <taxon>Pseudonocardiales</taxon>
        <taxon>Pseudonocardiaceae</taxon>
        <taxon>Halosaccharopolyspora</taxon>
    </lineage>
</organism>
<evidence type="ECO:0000313" key="3">
    <source>
        <dbReference type="EMBL" id="MBA8824789.1"/>
    </source>
</evidence>
<keyword evidence="2" id="KW-0812">Transmembrane</keyword>
<evidence type="ECO:0000313" key="4">
    <source>
        <dbReference type="Proteomes" id="UP000569329"/>
    </source>
</evidence>
<evidence type="ECO:0000256" key="2">
    <source>
        <dbReference type="SAM" id="Phobius"/>
    </source>
</evidence>
<feature type="compositionally biased region" description="Polar residues" evidence="1">
    <location>
        <begin position="59"/>
        <end position="75"/>
    </location>
</feature>
<dbReference type="EMBL" id="JACGWZ010000002">
    <property type="protein sequence ID" value="MBA8824789.1"/>
    <property type="molecule type" value="Genomic_DNA"/>
</dbReference>
<sequence>MTTATGSGRSRQQSSRSSQSGKQSGSQSGKQSGSQSKQSRQSQQQQTTQRQESARQRTGESASTGQTDGGQTRATTVDLPFVTAQFRIPEMRLPSGEDFNSAADSVRSQLPSREDSMFYGGLAAGAAFALIDWPVALAIGVGHAMLSRGTRPQESGSSSSRREATA</sequence>
<keyword evidence="2" id="KW-1133">Transmembrane helix</keyword>